<evidence type="ECO:0000313" key="3">
    <source>
        <dbReference type="Proteomes" id="UP000233766"/>
    </source>
</evidence>
<dbReference type="AlphaFoldDB" id="A0A2N3VEW7"/>
<reference evidence="2 3" key="1">
    <citation type="submission" date="2017-12" db="EMBL/GenBank/DDBJ databases">
        <title>Sequencing the genomes of 1000 Actinobacteria strains.</title>
        <authorList>
            <person name="Klenk H.-P."/>
        </authorList>
    </citation>
    <scope>NUCLEOTIDE SEQUENCE [LARGE SCALE GENOMIC DNA]</scope>
    <source>
        <strain evidence="2 3">DSM 44489</strain>
    </source>
</reference>
<dbReference type="RefSeq" id="WP_101466150.1">
    <property type="nucleotide sequence ID" value="NZ_PJMW01000002.1"/>
</dbReference>
<accession>A0A2N3VEW7</accession>
<dbReference type="InterPro" id="IPR045865">
    <property type="entry name" value="ACT-like_dom_sf"/>
</dbReference>
<organism evidence="2 3">
    <name type="scientific">Nocardia fluminea</name>
    <dbReference type="NCBI Taxonomy" id="134984"/>
    <lineage>
        <taxon>Bacteria</taxon>
        <taxon>Bacillati</taxon>
        <taxon>Actinomycetota</taxon>
        <taxon>Actinomycetes</taxon>
        <taxon>Mycobacteriales</taxon>
        <taxon>Nocardiaceae</taxon>
        <taxon>Nocardia</taxon>
    </lineage>
</organism>
<sequence length="272" mass="29809">MWRFAVRPRVTVLACEVCGRLPHPGRTRLTLAKLAAVFPVELALHALVVHLHPPYLLTVALLTVTTTILVIWVVEPSAMRMLGGWLHSPELRHRDRIDSAPALWRIRVRLADRPGALETLAKHLAHREANILTVHVHQLEDAVLDELVVAAPADVTAQAITSAVEHAGGSGVRVWPATVLSLIDGQTKALAIAARIVGDPDELPLAVAELLGARYVAPGTPEVTEPGEGTLLELDREERRWCFVRPDEPFTPAEIARAHRLADLAALTVRRR</sequence>
<proteinExistence type="predicted"/>
<dbReference type="Proteomes" id="UP000233766">
    <property type="component" value="Unassembled WGS sequence"/>
</dbReference>
<dbReference type="OrthoDB" id="5516749at2"/>
<keyword evidence="1" id="KW-0472">Membrane</keyword>
<comment type="caution">
    <text evidence="2">The sequence shown here is derived from an EMBL/GenBank/DDBJ whole genome shotgun (WGS) entry which is preliminary data.</text>
</comment>
<dbReference type="SUPFAM" id="SSF55021">
    <property type="entry name" value="ACT-like"/>
    <property type="match status" value="1"/>
</dbReference>
<gene>
    <name evidence="2" type="ORF">ATK86_4575</name>
</gene>
<evidence type="ECO:0000313" key="2">
    <source>
        <dbReference type="EMBL" id="PKV80157.1"/>
    </source>
</evidence>
<name>A0A2N3VEW7_9NOCA</name>
<keyword evidence="1" id="KW-1133">Transmembrane helix</keyword>
<evidence type="ECO:0008006" key="4">
    <source>
        <dbReference type="Google" id="ProtNLM"/>
    </source>
</evidence>
<protein>
    <recommendedName>
        <fullName evidence="4">ACT domain-containing protein</fullName>
    </recommendedName>
</protein>
<keyword evidence="3" id="KW-1185">Reference proteome</keyword>
<feature type="transmembrane region" description="Helical" evidence="1">
    <location>
        <begin position="55"/>
        <end position="74"/>
    </location>
</feature>
<feature type="transmembrane region" description="Helical" evidence="1">
    <location>
        <begin position="30"/>
        <end position="49"/>
    </location>
</feature>
<evidence type="ECO:0000256" key="1">
    <source>
        <dbReference type="SAM" id="Phobius"/>
    </source>
</evidence>
<keyword evidence="1" id="KW-0812">Transmembrane</keyword>
<dbReference type="EMBL" id="PJMW01000002">
    <property type="protein sequence ID" value="PKV80157.1"/>
    <property type="molecule type" value="Genomic_DNA"/>
</dbReference>
<dbReference type="Gene3D" id="3.30.70.260">
    <property type="match status" value="1"/>
</dbReference>